<evidence type="ECO:0000313" key="2">
    <source>
        <dbReference type="EMBL" id="RSM19489.1"/>
    </source>
</evidence>
<protein>
    <submittedName>
        <fullName evidence="2">Uncharacterized protein</fullName>
    </submittedName>
</protein>
<sequence length="73" mass="8011">MPARDLRNQAKVELDKLVARAAADKAEKEKEEKKAEKPNGDTTSEGVLVQTWQFQSPTARELSESPAGLVEMG</sequence>
<dbReference type="EMBL" id="NIZV01000012">
    <property type="protein sequence ID" value="RSM19489.1"/>
    <property type="molecule type" value="Genomic_DNA"/>
</dbReference>
<keyword evidence="3" id="KW-1185">Reference proteome</keyword>
<feature type="region of interest" description="Disordered" evidence="1">
    <location>
        <begin position="54"/>
        <end position="73"/>
    </location>
</feature>
<organism evidence="2 3">
    <name type="scientific">Fusarium ambrosium</name>
    <dbReference type="NCBI Taxonomy" id="131363"/>
    <lineage>
        <taxon>Eukaryota</taxon>
        <taxon>Fungi</taxon>
        <taxon>Dikarya</taxon>
        <taxon>Ascomycota</taxon>
        <taxon>Pezizomycotina</taxon>
        <taxon>Sordariomycetes</taxon>
        <taxon>Hypocreomycetidae</taxon>
        <taxon>Hypocreales</taxon>
        <taxon>Nectriaceae</taxon>
        <taxon>Fusarium</taxon>
        <taxon>Fusarium solani species complex</taxon>
    </lineage>
</organism>
<gene>
    <name evidence="2" type="ORF">CDV31_001649</name>
</gene>
<name>A0A428UYW6_9HYPO</name>
<proteinExistence type="predicted"/>
<feature type="compositionally biased region" description="Basic and acidic residues" evidence="1">
    <location>
        <begin position="23"/>
        <end position="39"/>
    </location>
</feature>
<reference evidence="2 3" key="1">
    <citation type="submission" date="2017-06" db="EMBL/GenBank/DDBJ databases">
        <title>Cmopartive genomic analysis of Ambrosia Fusariam Clade fungi.</title>
        <authorList>
            <person name="Stajich J.E."/>
            <person name="Carrillo J."/>
            <person name="Kijimoto T."/>
            <person name="Eskalen A."/>
            <person name="O'Donnell K."/>
            <person name="Kasson M."/>
        </authorList>
    </citation>
    <scope>NUCLEOTIDE SEQUENCE [LARGE SCALE GENOMIC DNA]</scope>
    <source>
        <strain evidence="2 3">NRRL 20438</strain>
    </source>
</reference>
<comment type="caution">
    <text evidence="2">The sequence shown here is derived from an EMBL/GenBank/DDBJ whole genome shotgun (WGS) entry which is preliminary data.</text>
</comment>
<dbReference type="AlphaFoldDB" id="A0A428UYW6"/>
<accession>A0A428UYW6</accession>
<dbReference type="Proteomes" id="UP000288429">
    <property type="component" value="Unassembled WGS sequence"/>
</dbReference>
<evidence type="ECO:0000256" key="1">
    <source>
        <dbReference type="SAM" id="MobiDB-lite"/>
    </source>
</evidence>
<feature type="region of interest" description="Disordered" evidence="1">
    <location>
        <begin position="23"/>
        <end position="47"/>
    </location>
</feature>
<evidence type="ECO:0000313" key="3">
    <source>
        <dbReference type="Proteomes" id="UP000288429"/>
    </source>
</evidence>